<feature type="region of interest" description="Disordered" evidence="8">
    <location>
        <begin position="483"/>
        <end position="512"/>
    </location>
</feature>
<dbReference type="EMBL" id="OE839551">
    <property type="protein sequence ID" value="CAD7587663.1"/>
    <property type="molecule type" value="Genomic_DNA"/>
</dbReference>
<feature type="domain" description="Metaxin glutathione S-transferase" evidence="10">
    <location>
        <begin position="183"/>
        <end position="246"/>
    </location>
</feature>
<dbReference type="InterPro" id="IPR033468">
    <property type="entry name" value="Metaxin_GST"/>
</dbReference>
<keyword evidence="7" id="KW-0472">Membrane</keyword>
<gene>
    <name evidence="11" type="ORF">TGEB3V08_LOCUS1834</name>
</gene>
<dbReference type="GO" id="GO:0007005">
    <property type="term" value="P:mitochondrion organization"/>
    <property type="evidence" value="ECO:0007669"/>
    <property type="project" value="TreeGrafter"/>
</dbReference>
<dbReference type="InterPro" id="IPR036282">
    <property type="entry name" value="Glutathione-S-Trfase_C_sf"/>
</dbReference>
<evidence type="ECO:0000256" key="1">
    <source>
        <dbReference type="ARBA" id="ARBA00004294"/>
    </source>
</evidence>
<evidence type="ECO:0000256" key="5">
    <source>
        <dbReference type="ARBA" id="ARBA00022927"/>
    </source>
</evidence>
<organism evidence="11">
    <name type="scientific">Timema genevievae</name>
    <name type="common">Walking stick</name>
    <dbReference type="NCBI Taxonomy" id="629358"/>
    <lineage>
        <taxon>Eukaryota</taxon>
        <taxon>Metazoa</taxon>
        <taxon>Ecdysozoa</taxon>
        <taxon>Arthropoda</taxon>
        <taxon>Hexapoda</taxon>
        <taxon>Insecta</taxon>
        <taxon>Pterygota</taxon>
        <taxon>Neoptera</taxon>
        <taxon>Polyneoptera</taxon>
        <taxon>Phasmatodea</taxon>
        <taxon>Timematodea</taxon>
        <taxon>Timematoidea</taxon>
        <taxon>Timematidae</taxon>
        <taxon>Timema</taxon>
    </lineage>
</organism>
<dbReference type="InterPro" id="IPR019564">
    <property type="entry name" value="Sam37/metaxin_N"/>
</dbReference>
<evidence type="ECO:0000256" key="2">
    <source>
        <dbReference type="ARBA" id="ARBA00009170"/>
    </source>
</evidence>
<dbReference type="SUPFAM" id="SSF47616">
    <property type="entry name" value="GST C-terminal domain-like"/>
    <property type="match status" value="1"/>
</dbReference>
<evidence type="ECO:0000259" key="9">
    <source>
        <dbReference type="Pfam" id="PF10568"/>
    </source>
</evidence>
<evidence type="ECO:0000256" key="8">
    <source>
        <dbReference type="SAM" id="MobiDB-lite"/>
    </source>
</evidence>
<dbReference type="InterPro" id="IPR050931">
    <property type="entry name" value="Mito_Protein_Transport_Metaxin"/>
</dbReference>
<feature type="domain" description="Mitochondrial outer membrane transport complex Sam37/metaxin N-terminal" evidence="9">
    <location>
        <begin position="41"/>
        <end position="160"/>
    </location>
</feature>
<evidence type="ECO:0000259" key="10">
    <source>
        <dbReference type="Pfam" id="PF17171"/>
    </source>
</evidence>
<evidence type="ECO:0000256" key="3">
    <source>
        <dbReference type="ARBA" id="ARBA00022448"/>
    </source>
</evidence>
<sequence>MATINTKLYTNSDLPKITPLSLMKLEVYKGRWGLPSFDVHCLQILAYAKFSEAPLQVYVIEEFGNSTTGKFPYFSHEDRSFTDSTKIISYLKTFKFNTDLNLSVKQRIQLKAYTQLIKEELYPGLLYSWWLDDINYNKVTWESYSSNLSWPRKLYYPWSYKRDAQRLLKNKYGSHAERSLGSAMKCLNTLSIHLGAQKFFLGGSPTSLDAVVFAHLAPLLKAPLPSAALQMHLKKCRNLVKFVERVIKEYFPGDIKVEGLKIPREEVDPFPNRRRHQHTIIYCNSSLHKLVALTQRDTRICACVEGLLSVEQEIRARALGHKNNTVDHRLKTSGLRRFPRNRLDCRRKGDRGSIPASRGCTGSDNEKAGTSAIFRSARFIVFVSGLNTEEVNPHLHVGRGENHLRRTPLPVHLNLPILSSLVQHETSALANYATKIGLDGCKHRVLLHVWVVRLSTNYANGLGIGKVEYRGVEPAFAWRESGKPFLGKTTPSSPDRDSNLDLPVLGSRAQHD</sequence>
<dbReference type="PANTHER" id="PTHR12289">
    <property type="entry name" value="METAXIN RELATED"/>
    <property type="match status" value="1"/>
</dbReference>
<evidence type="ECO:0000256" key="4">
    <source>
        <dbReference type="ARBA" id="ARBA00022787"/>
    </source>
</evidence>
<evidence type="ECO:0000313" key="11">
    <source>
        <dbReference type="EMBL" id="CAD7587663.1"/>
    </source>
</evidence>
<keyword evidence="5" id="KW-0653">Protein transport</keyword>
<dbReference type="Pfam" id="PF17171">
    <property type="entry name" value="GST_C_6"/>
    <property type="match status" value="1"/>
</dbReference>
<evidence type="ECO:0000256" key="7">
    <source>
        <dbReference type="ARBA" id="ARBA00023136"/>
    </source>
</evidence>
<comment type="subcellular location">
    <subcellularLocation>
        <location evidence="1">Mitochondrion outer membrane</location>
    </subcellularLocation>
</comment>
<reference evidence="11" key="1">
    <citation type="submission" date="2020-11" db="EMBL/GenBank/DDBJ databases">
        <authorList>
            <person name="Tran Van P."/>
        </authorList>
    </citation>
    <scope>NUCLEOTIDE SEQUENCE</scope>
</reference>
<accession>A0A7R9PI03</accession>
<proteinExistence type="inferred from homology"/>
<dbReference type="AlphaFoldDB" id="A0A7R9PI03"/>
<dbReference type="PANTHER" id="PTHR12289:SF41">
    <property type="entry name" value="FAILED AXON CONNECTIONS-RELATED"/>
    <property type="match status" value="1"/>
</dbReference>
<comment type="similarity">
    <text evidence="2">Belongs to the metaxin family.</text>
</comment>
<dbReference type="GO" id="GO:0015031">
    <property type="term" value="P:protein transport"/>
    <property type="evidence" value="ECO:0007669"/>
    <property type="project" value="UniProtKB-KW"/>
</dbReference>
<name>A0A7R9PI03_TIMGE</name>
<dbReference type="GO" id="GO:0001401">
    <property type="term" value="C:SAM complex"/>
    <property type="evidence" value="ECO:0007669"/>
    <property type="project" value="InterPro"/>
</dbReference>
<evidence type="ECO:0000256" key="6">
    <source>
        <dbReference type="ARBA" id="ARBA00023128"/>
    </source>
</evidence>
<keyword evidence="4" id="KW-1000">Mitochondrion outer membrane</keyword>
<keyword evidence="3" id="KW-0813">Transport</keyword>
<dbReference type="Pfam" id="PF10568">
    <property type="entry name" value="Tom37"/>
    <property type="match status" value="1"/>
</dbReference>
<protein>
    <submittedName>
        <fullName evidence="11">Uncharacterized protein</fullName>
    </submittedName>
</protein>
<keyword evidence="6" id="KW-0496">Mitochondrion</keyword>